<feature type="domain" description="FecR protein" evidence="2">
    <location>
        <begin position="125"/>
        <end position="221"/>
    </location>
</feature>
<accession>A0A1G7QD80</accession>
<keyword evidence="1" id="KW-1133">Transmembrane helix</keyword>
<reference evidence="4 5" key="1">
    <citation type="submission" date="2016-10" db="EMBL/GenBank/DDBJ databases">
        <authorList>
            <person name="de Groot N.N."/>
        </authorList>
    </citation>
    <scope>NUCLEOTIDE SEQUENCE [LARGE SCALE GENOMIC DNA]</scope>
    <source>
        <strain evidence="4 5">DSM 527</strain>
    </source>
</reference>
<dbReference type="InterPro" id="IPR032508">
    <property type="entry name" value="FecR_C"/>
</dbReference>
<dbReference type="STRING" id="104663.SAMN04488121_1038"/>
<dbReference type="PANTHER" id="PTHR30273">
    <property type="entry name" value="PERIPLASMIC SIGNAL SENSOR AND SIGMA FACTOR ACTIVATOR FECR-RELATED"/>
    <property type="match status" value="1"/>
</dbReference>
<dbReference type="Proteomes" id="UP000199045">
    <property type="component" value="Unassembled WGS sequence"/>
</dbReference>
<dbReference type="Pfam" id="PF04773">
    <property type="entry name" value="FecR"/>
    <property type="match status" value="1"/>
</dbReference>
<organism evidence="4 5">
    <name type="scientific">Chitinophaga filiformis</name>
    <name type="common">Myxococcus filiformis</name>
    <name type="synonym">Flexibacter filiformis</name>
    <dbReference type="NCBI Taxonomy" id="104663"/>
    <lineage>
        <taxon>Bacteria</taxon>
        <taxon>Pseudomonadati</taxon>
        <taxon>Bacteroidota</taxon>
        <taxon>Chitinophagia</taxon>
        <taxon>Chitinophagales</taxon>
        <taxon>Chitinophagaceae</taxon>
        <taxon>Chitinophaga</taxon>
    </lineage>
</organism>
<evidence type="ECO:0000259" key="2">
    <source>
        <dbReference type="Pfam" id="PF04773"/>
    </source>
</evidence>
<dbReference type="OrthoDB" id="645173at2"/>
<dbReference type="Pfam" id="PF16344">
    <property type="entry name" value="FecR_C"/>
    <property type="match status" value="1"/>
</dbReference>
<gene>
    <name evidence="4" type="ORF">SAMN04488121_1038</name>
</gene>
<dbReference type="PIRSF" id="PIRSF018266">
    <property type="entry name" value="FecR"/>
    <property type="match status" value="1"/>
</dbReference>
<dbReference type="EMBL" id="FNBN01000003">
    <property type="protein sequence ID" value="SDF96501.1"/>
    <property type="molecule type" value="Genomic_DNA"/>
</dbReference>
<dbReference type="InterPro" id="IPR006860">
    <property type="entry name" value="FecR"/>
</dbReference>
<dbReference type="PANTHER" id="PTHR30273:SF2">
    <property type="entry name" value="PROTEIN FECR"/>
    <property type="match status" value="1"/>
</dbReference>
<dbReference type="InterPro" id="IPR012373">
    <property type="entry name" value="Ferrdict_sens_TM"/>
</dbReference>
<dbReference type="Gene3D" id="3.55.50.30">
    <property type="match status" value="1"/>
</dbReference>
<dbReference type="AlphaFoldDB" id="A0A1G7QD80"/>
<dbReference type="RefSeq" id="WP_089832211.1">
    <property type="nucleotide sequence ID" value="NZ_FNBN01000003.1"/>
</dbReference>
<proteinExistence type="predicted"/>
<protein>
    <submittedName>
        <fullName evidence="4">Ferric-dicitrate binding protein FerR, regulates iron transport through sigma-19</fullName>
    </submittedName>
</protein>
<evidence type="ECO:0000256" key="1">
    <source>
        <dbReference type="SAM" id="Phobius"/>
    </source>
</evidence>
<dbReference type="Gene3D" id="2.60.120.1440">
    <property type="match status" value="1"/>
</dbReference>
<evidence type="ECO:0000259" key="3">
    <source>
        <dbReference type="Pfam" id="PF16344"/>
    </source>
</evidence>
<feature type="transmembrane region" description="Helical" evidence="1">
    <location>
        <begin position="73"/>
        <end position="91"/>
    </location>
</feature>
<keyword evidence="1" id="KW-0812">Transmembrane</keyword>
<feature type="domain" description="Protein FecR C-terminal" evidence="3">
    <location>
        <begin position="264"/>
        <end position="330"/>
    </location>
</feature>
<evidence type="ECO:0000313" key="4">
    <source>
        <dbReference type="EMBL" id="SDF96501.1"/>
    </source>
</evidence>
<name>A0A1G7QD80_CHIFI</name>
<evidence type="ECO:0000313" key="5">
    <source>
        <dbReference type="Proteomes" id="UP000199045"/>
    </source>
</evidence>
<keyword evidence="1" id="KW-0472">Membrane</keyword>
<dbReference type="GO" id="GO:0016989">
    <property type="term" value="F:sigma factor antagonist activity"/>
    <property type="evidence" value="ECO:0007669"/>
    <property type="project" value="TreeGrafter"/>
</dbReference>
<sequence>MEQETIRKLLERYNEGQCTPEEAAIIEEWFDSIGDQYTSPKSEHEVQADLNAVQRALMKQIQPAPRRLMRRSWYYAAAAITVLVAAGAWFFQQRHQPATPDLPGQQPLAGNLAKPTSTVNDGVVTVNTPKGSRENIVLEDGSRIILNAASRIRYPQHFSGNHRDIYLEEGEAWFEAAPGAENSFAVHAGNVTTVALGTTFNIRAYTHEQRITVALLTGKVKVTTGSQPSVILQPSEQASYDLRSLQLVKTAFDTEVVTGWQKGYLIFKDASYEQVRRGIENRYGVTIINQSDKKDWTYTGNFREETLANVIETICLTESLSYTIGKDTVILKNKE</sequence>